<comment type="caution">
    <text evidence="2">The sequence shown here is derived from an EMBL/GenBank/DDBJ whole genome shotgun (WGS) entry which is preliminary data.</text>
</comment>
<sequence length="117" mass="13501">MRNCFEWMSKSSGFLREFTPDKNLEYYVNLVDKSAAGFERIALILKELLWVKCYQTVLHAAEKLFVKGIVNPCSKHHCCLILRNCYSQPTFSNHHPHQSAAINMEARPSTNKNTTTH</sequence>
<accession>A0AA40I9Q9</accession>
<keyword evidence="3" id="KW-1185">Reference proteome</keyword>
<proteinExistence type="predicted"/>
<evidence type="ECO:0000313" key="3">
    <source>
        <dbReference type="Proteomes" id="UP001177744"/>
    </source>
</evidence>
<gene>
    <name evidence="2" type="ORF">QTO34_013792</name>
</gene>
<evidence type="ECO:0000313" key="2">
    <source>
        <dbReference type="EMBL" id="KAK1345087.1"/>
    </source>
</evidence>
<protein>
    <submittedName>
        <fullName evidence="2">Uncharacterized protein</fullName>
    </submittedName>
</protein>
<organism evidence="2 3">
    <name type="scientific">Cnephaeus nilssonii</name>
    <name type="common">Northern bat</name>
    <name type="synonym">Eptesicus nilssonii</name>
    <dbReference type="NCBI Taxonomy" id="3371016"/>
    <lineage>
        <taxon>Eukaryota</taxon>
        <taxon>Metazoa</taxon>
        <taxon>Chordata</taxon>
        <taxon>Craniata</taxon>
        <taxon>Vertebrata</taxon>
        <taxon>Euteleostomi</taxon>
        <taxon>Mammalia</taxon>
        <taxon>Eutheria</taxon>
        <taxon>Laurasiatheria</taxon>
        <taxon>Chiroptera</taxon>
        <taxon>Yangochiroptera</taxon>
        <taxon>Vespertilionidae</taxon>
        <taxon>Cnephaeus</taxon>
    </lineage>
</organism>
<evidence type="ECO:0000256" key="1">
    <source>
        <dbReference type="SAM" id="MobiDB-lite"/>
    </source>
</evidence>
<dbReference type="AlphaFoldDB" id="A0AA40I9Q9"/>
<dbReference type="EMBL" id="JAULJE010000003">
    <property type="protein sequence ID" value="KAK1345087.1"/>
    <property type="molecule type" value="Genomic_DNA"/>
</dbReference>
<reference evidence="2" key="1">
    <citation type="submission" date="2023-06" db="EMBL/GenBank/DDBJ databases">
        <title>Reference genome for the Northern bat (Eptesicus nilssonii), a most northern bat species.</title>
        <authorList>
            <person name="Laine V.N."/>
            <person name="Pulliainen A.T."/>
            <person name="Lilley T.M."/>
        </authorList>
    </citation>
    <scope>NUCLEOTIDE SEQUENCE</scope>
    <source>
        <strain evidence="2">BLF_Eptnil</strain>
        <tissue evidence="2">Kidney</tissue>
    </source>
</reference>
<dbReference type="Proteomes" id="UP001177744">
    <property type="component" value="Unassembled WGS sequence"/>
</dbReference>
<name>A0AA40I9Q9_CNENI</name>
<feature type="compositionally biased region" description="Polar residues" evidence="1">
    <location>
        <begin position="108"/>
        <end position="117"/>
    </location>
</feature>
<feature type="region of interest" description="Disordered" evidence="1">
    <location>
        <begin position="97"/>
        <end position="117"/>
    </location>
</feature>